<dbReference type="Gene3D" id="2.40.420.20">
    <property type="match status" value="1"/>
</dbReference>
<evidence type="ECO:0000256" key="2">
    <source>
        <dbReference type="SAM" id="Coils"/>
    </source>
</evidence>
<evidence type="ECO:0000313" key="3">
    <source>
        <dbReference type="EMBL" id="MBQ0961458.1"/>
    </source>
</evidence>
<dbReference type="GO" id="GO:0015562">
    <property type="term" value="F:efflux transmembrane transporter activity"/>
    <property type="evidence" value="ECO:0007669"/>
    <property type="project" value="InterPro"/>
</dbReference>
<dbReference type="EMBL" id="JAGQDE010000029">
    <property type="protein sequence ID" value="MBQ0961458.1"/>
    <property type="molecule type" value="Genomic_DNA"/>
</dbReference>
<comment type="caution">
    <text evidence="3">The sequence shown here is derived from an EMBL/GenBank/DDBJ whole genome shotgun (WGS) entry which is preliminary data.</text>
</comment>
<keyword evidence="4" id="KW-1185">Reference proteome</keyword>
<proteinExistence type="inferred from homology"/>
<name>A0A940YJL5_9BURK</name>
<keyword evidence="2" id="KW-0175">Coiled coil</keyword>
<reference evidence="3" key="1">
    <citation type="submission" date="2021-04" db="EMBL/GenBank/DDBJ databases">
        <title>The genome sequence of Ideonella sp. 4Y11.</title>
        <authorList>
            <person name="Liu Y."/>
        </authorList>
    </citation>
    <scope>NUCLEOTIDE SEQUENCE</scope>
    <source>
        <strain evidence="3">4Y11</strain>
    </source>
</reference>
<dbReference type="Proteomes" id="UP000678374">
    <property type="component" value="Unassembled WGS sequence"/>
</dbReference>
<evidence type="ECO:0000256" key="1">
    <source>
        <dbReference type="ARBA" id="ARBA00009477"/>
    </source>
</evidence>
<sequence>MTPALRRVLILLAVAGLAVGGWKLRPGAAAAGNAASASVAASAPVRAALELLPDDLAVVATQPLIEEIELTGSVKAVRSALVKAKVAAELRELSVREGDAVRAGQVLGRLDDTEAGWRLKQAQQQADAAKAQLDIAERALANSQALVAQGFISPTALDTAQSTAQANRASWAAAQSAVELARKTQGDTLLVAPINGLVSARLAQPGERVALDGRILEIVDLSQLELEAALAPQAVARLSVGASASLRVDGITEPVTARVARINPATTAGARTVTAYLSLAPHPALRQGLFAQGAAALARSDRLAVPLDALRQDQPQPYVLVVQAGQARARSVQIGQRGRSPQGEPLVELLSGAAAGDQLLRERVGTVRDGTAVRLATAASAASR</sequence>
<gene>
    <name evidence="3" type="ORF">KAK06_21090</name>
</gene>
<dbReference type="InterPro" id="IPR006143">
    <property type="entry name" value="RND_pump_MFP"/>
</dbReference>
<evidence type="ECO:0000313" key="4">
    <source>
        <dbReference type="Proteomes" id="UP000678374"/>
    </source>
</evidence>
<protein>
    <submittedName>
        <fullName evidence="3">Efflux RND transporter periplasmic adaptor subunit</fullName>
    </submittedName>
</protein>
<dbReference type="Gene3D" id="2.40.50.100">
    <property type="match status" value="1"/>
</dbReference>
<dbReference type="SUPFAM" id="SSF111369">
    <property type="entry name" value="HlyD-like secretion proteins"/>
    <property type="match status" value="1"/>
</dbReference>
<dbReference type="Gene3D" id="1.10.287.470">
    <property type="entry name" value="Helix hairpin bin"/>
    <property type="match status" value="1"/>
</dbReference>
<comment type="similarity">
    <text evidence="1">Belongs to the membrane fusion protein (MFP) (TC 8.A.1) family.</text>
</comment>
<dbReference type="RefSeq" id="WP_210804139.1">
    <property type="nucleotide sequence ID" value="NZ_JAGQDE010000029.1"/>
</dbReference>
<feature type="coiled-coil region" evidence="2">
    <location>
        <begin position="119"/>
        <end position="146"/>
    </location>
</feature>
<organism evidence="3 4">
    <name type="scientific">Ideonella aquatica</name>
    <dbReference type="NCBI Taxonomy" id="2824119"/>
    <lineage>
        <taxon>Bacteria</taxon>
        <taxon>Pseudomonadati</taxon>
        <taxon>Pseudomonadota</taxon>
        <taxon>Betaproteobacteria</taxon>
        <taxon>Burkholderiales</taxon>
        <taxon>Sphaerotilaceae</taxon>
        <taxon>Ideonella</taxon>
    </lineage>
</organism>
<dbReference type="AlphaFoldDB" id="A0A940YJL5"/>
<dbReference type="PANTHER" id="PTHR30469">
    <property type="entry name" value="MULTIDRUG RESISTANCE PROTEIN MDTA"/>
    <property type="match status" value="1"/>
</dbReference>
<dbReference type="NCBIfam" id="TIGR01730">
    <property type="entry name" value="RND_mfp"/>
    <property type="match status" value="1"/>
</dbReference>
<accession>A0A940YJL5</accession>
<dbReference type="PANTHER" id="PTHR30469:SF15">
    <property type="entry name" value="HLYD FAMILY OF SECRETION PROTEINS"/>
    <property type="match status" value="1"/>
</dbReference>
<dbReference type="GO" id="GO:1990281">
    <property type="term" value="C:efflux pump complex"/>
    <property type="evidence" value="ECO:0007669"/>
    <property type="project" value="TreeGrafter"/>
</dbReference>
<dbReference type="Gene3D" id="2.40.30.170">
    <property type="match status" value="1"/>
</dbReference>